<dbReference type="EMBL" id="BAAAKJ010000002">
    <property type="protein sequence ID" value="GAA1382005.1"/>
    <property type="molecule type" value="Genomic_DNA"/>
</dbReference>
<keyword evidence="1" id="KW-0663">Pyridoxal phosphate</keyword>
<sequence>MTAAPQTVEPPRPLAGTETLFSLDPAVVHLNHGSFGAVPVSVQRLQRRLHEEQEADPDGFFADLPARVAAARTRIAAALGTEPELLALVPNVTDAIAVTLANVPLSAGDRVLVTDHGYGTVNEAVRRRAEDAGAELRTVRLPLDLPDGEAVREAVLAEVTDRTVLAVLDGITSPTARRVATPDLLRELRGRGVTTVVDAAHEPGMLAGPVPAEADFWFGNLHKWAFAPRATGVLVVRPEWAGKIRPLILSWEDHQGYPASVEWRGTLDYTPYLAAPAGLDLLETFGPGVVRAHNERLVAYGAALVAERTGLAALPFSAGLSMRALRLPPGVAETLPQAQELMAEMWRRHAVRTVARPWAGGGVLRVCAQLYNRAPEYEVLAGGLAGLLG</sequence>
<dbReference type="InterPro" id="IPR015424">
    <property type="entry name" value="PyrdxlP-dep_Trfase"/>
</dbReference>
<evidence type="ECO:0000313" key="4">
    <source>
        <dbReference type="Proteomes" id="UP001499863"/>
    </source>
</evidence>
<protein>
    <submittedName>
        <fullName evidence="3">Aminotransferase class V-fold PLP-dependent enzyme</fullName>
    </submittedName>
</protein>
<dbReference type="PANTHER" id="PTHR43092:SF2">
    <property type="entry name" value="HERCYNYLCYSTEINE SULFOXIDE LYASE"/>
    <property type="match status" value="1"/>
</dbReference>
<evidence type="ECO:0000256" key="1">
    <source>
        <dbReference type="ARBA" id="ARBA00022898"/>
    </source>
</evidence>
<dbReference type="SUPFAM" id="SSF53383">
    <property type="entry name" value="PLP-dependent transferases"/>
    <property type="match status" value="1"/>
</dbReference>
<dbReference type="PANTHER" id="PTHR43092">
    <property type="entry name" value="L-CYSTEINE DESULFHYDRASE"/>
    <property type="match status" value="1"/>
</dbReference>
<dbReference type="Pfam" id="PF00266">
    <property type="entry name" value="Aminotran_5"/>
    <property type="match status" value="1"/>
</dbReference>
<evidence type="ECO:0000259" key="2">
    <source>
        <dbReference type="Pfam" id="PF00266"/>
    </source>
</evidence>
<proteinExistence type="predicted"/>
<keyword evidence="4" id="KW-1185">Reference proteome</keyword>
<organism evidence="3 4">
    <name type="scientific">Kitasatospora putterlickiae</name>
    <dbReference type="NCBI Taxonomy" id="221725"/>
    <lineage>
        <taxon>Bacteria</taxon>
        <taxon>Bacillati</taxon>
        <taxon>Actinomycetota</taxon>
        <taxon>Actinomycetes</taxon>
        <taxon>Kitasatosporales</taxon>
        <taxon>Streptomycetaceae</taxon>
        <taxon>Kitasatospora</taxon>
    </lineage>
</organism>
<feature type="domain" description="Aminotransferase class V" evidence="2">
    <location>
        <begin position="67"/>
        <end position="308"/>
    </location>
</feature>
<dbReference type="Proteomes" id="UP001499863">
    <property type="component" value="Unassembled WGS sequence"/>
</dbReference>
<comment type="caution">
    <text evidence="3">The sequence shown here is derived from an EMBL/GenBank/DDBJ whole genome shotgun (WGS) entry which is preliminary data.</text>
</comment>
<dbReference type="RefSeq" id="WP_344322116.1">
    <property type="nucleotide sequence ID" value="NZ_BAAAKJ010000002.1"/>
</dbReference>
<evidence type="ECO:0000313" key="3">
    <source>
        <dbReference type="EMBL" id="GAA1382005.1"/>
    </source>
</evidence>
<keyword evidence="3" id="KW-0808">Transferase</keyword>
<gene>
    <name evidence="3" type="ORF">GCM10009639_00680</name>
</gene>
<accession>A0ABN1XHL9</accession>
<reference evidence="3 4" key="1">
    <citation type="journal article" date="2019" name="Int. J. Syst. Evol. Microbiol.">
        <title>The Global Catalogue of Microorganisms (GCM) 10K type strain sequencing project: providing services to taxonomists for standard genome sequencing and annotation.</title>
        <authorList>
            <consortium name="The Broad Institute Genomics Platform"/>
            <consortium name="The Broad Institute Genome Sequencing Center for Infectious Disease"/>
            <person name="Wu L."/>
            <person name="Ma J."/>
        </authorList>
    </citation>
    <scope>NUCLEOTIDE SEQUENCE [LARGE SCALE GENOMIC DNA]</scope>
    <source>
        <strain evidence="3 4">JCM 12393</strain>
    </source>
</reference>
<keyword evidence="3" id="KW-0032">Aminotransferase</keyword>
<dbReference type="Gene3D" id="3.90.1150.10">
    <property type="entry name" value="Aspartate Aminotransferase, domain 1"/>
    <property type="match status" value="1"/>
</dbReference>
<dbReference type="Gene3D" id="3.40.640.10">
    <property type="entry name" value="Type I PLP-dependent aspartate aminotransferase-like (Major domain)"/>
    <property type="match status" value="1"/>
</dbReference>
<dbReference type="InterPro" id="IPR000192">
    <property type="entry name" value="Aminotrans_V_dom"/>
</dbReference>
<dbReference type="GO" id="GO:0008483">
    <property type="term" value="F:transaminase activity"/>
    <property type="evidence" value="ECO:0007669"/>
    <property type="project" value="UniProtKB-KW"/>
</dbReference>
<name>A0ABN1XHL9_9ACTN</name>
<dbReference type="InterPro" id="IPR015421">
    <property type="entry name" value="PyrdxlP-dep_Trfase_major"/>
</dbReference>
<dbReference type="InterPro" id="IPR015422">
    <property type="entry name" value="PyrdxlP-dep_Trfase_small"/>
</dbReference>